<proteinExistence type="predicted"/>
<evidence type="ECO:0000313" key="2">
    <source>
        <dbReference type="Proteomes" id="UP000293912"/>
    </source>
</evidence>
<name>A0A4P6WX65_HYDPS</name>
<dbReference type="KEGG" id="hpse:HPF_03675"/>
<reference evidence="1 2" key="1">
    <citation type="submission" date="2019-03" db="EMBL/GenBank/DDBJ databases">
        <authorList>
            <person name="Sebastian G."/>
            <person name="Baumann P."/>
            <person name="Ruckert C."/>
            <person name="Kalinowski J."/>
            <person name="Nebel B."/>
            <person name="Takors R."/>
            <person name="Blombach B."/>
        </authorList>
    </citation>
    <scope>NUCLEOTIDE SEQUENCE [LARGE SCALE GENOMIC DNA]</scope>
    <source>
        <strain evidence="1 2">DSM 1084</strain>
    </source>
</reference>
<dbReference type="Proteomes" id="UP000293912">
    <property type="component" value="Chromosome"/>
</dbReference>
<evidence type="ECO:0000313" key="1">
    <source>
        <dbReference type="EMBL" id="QBM26768.1"/>
    </source>
</evidence>
<dbReference type="RefSeq" id="WP_133155783.1">
    <property type="nucleotide sequence ID" value="NZ_CP037867.1"/>
</dbReference>
<dbReference type="EMBL" id="CP037867">
    <property type="protein sequence ID" value="QBM26768.1"/>
    <property type="molecule type" value="Genomic_DNA"/>
</dbReference>
<keyword evidence="2" id="KW-1185">Reference proteome</keyword>
<dbReference type="AlphaFoldDB" id="A0A4P6WX65"/>
<protein>
    <submittedName>
        <fullName evidence="1">Uncharacterized protein</fullName>
    </submittedName>
</protein>
<gene>
    <name evidence="1" type="ORF">HPF_03675</name>
</gene>
<sequence length="132" mass="13973">MNTPTPFSQALSASSAQLRLAESRAQIARWLEQDRQAPVASSALGCAVRSALPLLGGLRAHPGTAVVLGALAQAWLRSGPPPSPVGSGFIRPPWDLAIALARRHPRISLVAVGVTGLALWWWSRSSSRPPSR</sequence>
<organism evidence="1 2">
    <name type="scientific">Hydrogenophaga pseudoflava</name>
    <name type="common">Pseudomonas carboxydoflava</name>
    <dbReference type="NCBI Taxonomy" id="47421"/>
    <lineage>
        <taxon>Bacteria</taxon>
        <taxon>Pseudomonadati</taxon>
        <taxon>Pseudomonadota</taxon>
        <taxon>Betaproteobacteria</taxon>
        <taxon>Burkholderiales</taxon>
        <taxon>Comamonadaceae</taxon>
        <taxon>Hydrogenophaga</taxon>
    </lineage>
</organism>
<accession>A0A4P6WX65</accession>